<protein>
    <submittedName>
        <fullName evidence="2">Uncharacterized protein</fullName>
    </submittedName>
</protein>
<gene>
    <name evidence="2" type="ORF">B0H17DRAFT_1136529</name>
</gene>
<evidence type="ECO:0000313" key="2">
    <source>
        <dbReference type="EMBL" id="KAJ7687024.1"/>
    </source>
</evidence>
<dbReference type="EMBL" id="JARKIE010000091">
    <property type="protein sequence ID" value="KAJ7687024.1"/>
    <property type="molecule type" value="Genomic_DNA"/>
</dbReference>
<feature type="region of interest" description="Disordered" evidence="1">
    <location>
        <begin position="269"/>
        <end position="309"/>
    </location>
</feature>
<keyword evidence="3" id="KW-1185">Reference proteome</keyword>
<evidence type="ECO:0000313" key="3">
    <source>
        <dbReference type="Proteomes" id="UP001221757"/>
    </source>
</evidence>
<evidence type="ECO:0000256" key="1">
    <source>
        <dbReference type="SAM" id="MobiDB-lite"/>
    </source>
</evidence>
<organism evidence="2 3">
    <name type="scientific">Mycena rosella</name>
    <name type="common">Pink bonnet</name>
    <name type="synonym">Agaricus rosellus</name>
    <dbReference type="NCBI Taxonomy" id="1033263"/>
    <lineage>
        <taxon>Eukaryota</taxon>
        <taxon>Fungi</taxon>
        <taxon>Dikarya</taxon>
        <taxon>Basidiomycota</taxon>
        <taxon>Agaricomycotina</taxon>
        <taxon>Agaricomycetes</taxon>
        <taxon>Agaricomycetidae</taxon>
        <taxon>Agaricales</taxon>
        <taxon>Marasmiineae</taxon>
        <taxon>Mycenaceae</taxon>
        <taxon>Mycena</taxon>
    </lineage>
</organism>
<dbReference type="Proteomes" id="UP001221757">
    <property type="component" value="Unassembled WGS sequence"/>
</dbReference>
<feature type="compositionally biased region" description="Basic residues" evidence="1">
    <location>
        <begin position="99"/>
        <end position="117"/>
    </location>
</feature>
<feature type="region of interest" description="Disordered" evidence="1">
    <location>
        <begin position="151"/>
        <end position="185"/>
    </location>
</feature>
<proteinExistence type="predicted"/>
<name>A0AAD7GBS7_MYCRO</name>
<feature type="compositionally biased region" description="Basic and acidic residues" evidence="1">
    <location>
        <begin position="85"/>
        <end position="98"/>
    </location>
</feature>
<comment type="caution">
    <text evidence="2">The sequence shown here is derived from an EMBL/GenBank/DDBJ whole genome shotgun (WGS) entry which is preliminary data.</text>
</comment>
<feature type="compositionally biased region" description="Low complexity" evidence="1">
    <location>
        <begin position="287"/>
        <end position="299"/>
    </location>
</feature>
<sequence length="477" mass="53771">MVVRQRAWNSSTRCFRDFWLWKFIFYPDDTETWNFDFGNELPDLDCDDLERDRDTDLANEVIEAPEIADEDGLATFAQFLSDVQEEARSAERQREKGSKRPKHYTKNSGKSKYRHRKRAEDLASKGYKSVFEFMEVMKKRRVDTAAQAVETARVNDSMDEQSGSSADESEGSENEVGSPKVDAQPSLPDCMDPVNIAHFTKTLSTLNTQELLSAMADFNIPVPPTYTVPALKAMVKTHLDTNLDLIRDPLYAPLFTKRVRDAYLARSPSPSVASWHGIRSPSPEPPVAASRPPSRAASPTYLSPEPRERDLDREARLQLLGSLPPAALERALQSVLDPDRIRSPSVPAHENPTTAALVYNKRPERQLGLTVSNTAYIVPQAIRKRFTGPQGWTKHVPLQYLTDAFCSRENSALAKDLDDLYSIDGARGVVSESKELPVGPELTLDFGEWFQAWGRLMELIETYAPKEADLWPIPRPF</sequence>
<reference evidence="2" key="1">
    <citation type="submission" date="2023-03" db="EMBL/GenBank/DDBJ databases">
        <title>Massive genome expansion in bonnet fungi (Mycena s.s.) driven by repeated elements and novel gene families across ecological guilds.</title>
        <authorList>
            <consortium name="Lawrence Berkeley National Laboratory"/>
            <person name="Harder C.B."/>
            <person name="Miyauchi S."/>
            <person name="Viragh M."/>
            <person name="Kuo A."/>
            <person name="Thoen E."/>
            <person name="Andreopoulos B."/>
            <person name="Lu D."/>
            <person name="Skrede I."/>
            <person name="Drula E."/>
            <person name="Henrissat B."/>
            <person name="Morin E."/>
            <person name="Kohler A."/>
            <person name="Barry K."/>
            <person name="LaButti K."/>
            <person name="Morin E."/>
            <person name="Salamov A."/>
            <person name="Lipzen A."/>
            <person name="Mereny Z."/>
            <person name="Hegedus B."/>
            <person name="Baldrian P."/>
            <person name="Stursova M."/>
            <person name="Weitz H."/>
            <person name="Taylor A."/>
            <person name="Grigoriev I.V."/>
            <person name="Nagy L.G."/>
            <person name="Martin F."/>
            <person name="Kauserud H."/>
        </authorList>
    </citation>
    <scope>NUCLEOTIDE SEQUENCE</scope>
    <source>
        <strain evidence="2">CBHHK067</strain>
    </source>
</reference>
<dbReference type="AlphaFoldDB" id="A0AAD7GBS7"/>
<feature type="region of interest" description="Disordered" evidence="1">
    <location>
        <begin position="84"/>
        <end position="119"/>
    </location>
</feature>
<accession>A0AAD7GBS7</accession>